<accession>A0AAW5E7E6</accession>
<dbReference type="EMBL" id="JAKTTI010000028">
    <property type="protein sequence ID" value="MCH1626839.1"/>
    <property type="molecule type" value="Genomic_DNA"/>
</dbReference>
<dbReference type="SMART" id="SM00849">
    <property type="entry name" value="Lactamase_B"/>
    <property type="match status" value="1"/>
</dbReference>
<organism evidence="3 4">
    <name type="scientific">Fredinandcohnia quinoae</name>
    <dbReference type="NCBI Taxonomy" id="2918902"/>
    <lineage>
        <taxon>Bacteria</taxon>
        <taxon>Bacillati</taxon>
        <taxon>Bacillota</taxon>
        <taxon>Bacilli</taxon>
        <taxon>Bacillales</taxon>
        <taxon>Bacillaceae</taxon>
        <taxon>Fredinandcohnia</taxon>
    </lineage>
</organism>
<dbReference type="PANTHER" id="PTHR46018:SF4">
    <property type="entry name" value="METALLO-HYDROLASE YHFI-RELATED"/>
    <property type="match status" value="1"/>
</dbReference>
<dbReference type="PANTHER" id="PTHR46018">
    <property type="entry name" value="ZINC PHOSPHODIESTERASE ELAC PROTEIN 1"/>
    <property type="match status" value="1"/>
</dbReference>
<dbReference type="Pfam" id="PF12706">
    <property type="entry name" value="Lactamase_B_2"/>
    <property type="match status" value="1"/>
</dbReference>
<keyword evidence="4" id="KW-1185">Reference proteome</keyword>
<dbReference type="InterPro" id="IPR001279">
    <property type="entry name" value="Metallo-B-lactamas"/>
</dbReference>
<dbReference type="GO" id="GO:0042781">
    <property type="term" value="F:3'-tRNA processing endoribonuclease activity"/>
    <property type="evidence" value="ECO:0007669"/>
    <property type="project" value="TreeGrafter"/>
</dbReference>
<sequence>MKVTVIGFWGGFPAANEATSGYLIEHDGYQLLVDCGSGVLSQLQNFIKTDDLDAIILSHYHHDHVADIGPIQYARIISNSMQNKSNILPIYAHTVEENEFNRLTYEGSTKAIPYEPNKPLQIGPYSITFMKTNHPAVCYAMRISAGSQTVVYTADSSYLDEFIPFAKDADLFICECNMYAWQDGSKYGHMSSTEAGLISKNANVKELWITHLPHHGNHQDLIIQAREEFNGKIQLAKTGLTWE</sequence>
<comment type="caution">
    <text evidence="3">The sequence shown here is derived from an EMBL/GenBank/DDBJ whole genome shotgun (WGS) entry which is preliminary data.</text>
</comment>
<evidence type="ECO:0000256" key="1">
    <source>
        <dbReference type="ARBA" id="ARBA00022833"/>
    </source>
</evidence>
<dbReference type="Proteomes" id="UP001431131">
    <property type="component" value="Unassembled WGS sequence"/>
</dbReference>
<evidence type="ECO:0000313" key="3">
    <source>
        <dbReference type="EMBL" id="MCH1626839.1"/>
    </source>
</evidence>
<dbReference type="SUPFAM" id="SSF56281">
    <property type="entry name" value="Metallo-hydrolase/oxidoreductase"/>
    <property type="match status" value="1"/>
</dbReference>
<dbReference type="InterPro" id="IPR036866">
    <property type="entry name" value="RibonucZ/Hydroxyglut_hydro"/>
</dbReference>
<dbReference type="Gene3D" id="3.60.15.10">
    <property type="entry name" value="Ribonuclease Z/Hydroxyacylglutathione hydrolase-like"/>
    <property type="match status" value="1"/>
</dbReference>
<dbReference type="RefSeq" id="WP_240256754.1">
    <property type="nucleotide sequence ID" value="NZ_JAKTTI010000028.1"/>
</dbReference>
<feature type="domain" description="Metallo-beta-lactamase" evidence="2">
    <location>
        <begin position="18"/>
        <end position="211"/>
    </location>
</feature>
<reference evidence="3" key="1">
    <citation type="submission" date="2022-02" db="EMBL/GenBank/DDBJ databases">
        <title>Fredinandcohnia quinoae sp. nov. isolated from Chenopodium quinoa seeds.</title>
        <authorList>
            <person name="Saati-Santamaria Z."/>
            <person name="Flores-Felix J.D."/>
            <person name="Igual J.M."/>
            <person name="Velazquez E."/>
            <person name="Garcia-Fraile P."/>
            <person name="Martinez-Molina E."/>
        </authorList>
    </citation>
    <scope>NUCLEOTIDE SEQUENCE</scope>
    <source>
        <strain evidence="3">SECRCQ15</strain>
    </source>
</reference>
<dbReference type="AlphaFoldDB" id="A0AAW5E7E6"/>
<evidence type="ECO:0000259" key="2">
    <source>
        <dbReference type="SMART" id="SM00849"/>
    </source>
</evidence>
<keyword evidence="1" id="KW-0862">Zinc</keyword>
<dbReference type="CDD" id="cd07716">
    <property type="entry name" value="RNaseZ_short-form-like_MBL-fold"/>
    <property type="match status" value="1"/>
</dbReference>
<name>A0AAW5E7E6_9BACI</name>
<gene>
    <name evidence="3" type="ORF">MJG50_16005</name>
</gene>
<proteinExistence type="predicted"/>
<protein>
    <submittedName>
        <fullName evidence="3">MBL fold metallo-hydrolase</fullName>
    </submittedName>
</protein>
<evidence type="ECO:0000313" key="4">
    <source>
        <dbReference type="Proteomes" id="UP001431131"/>
    </source>
</evidence>